<evidence type="ECO:0000313" key="1">
    <source>
        <dbReference type="EMBL" id="MBB4268134.1"/>
    </source>
</evidence>
<gene>
    <name evidence="1" type="ORF">GGD89_003789</name>
</gene>
<sequence>MPVYRIKGIKRVRNPRTGAYYLYHRGTGKRLRQKEGTAAFLEEVAALDRDAEDRQSDPKAPAGTWGWLRELYLSSPKYAQLAPRTRKSYRAILD</sequence>
<name>A0A7W6RGH6_9PROT</name>
<evidence type="ECO:0008006" key="3">
    <source>
        <dbReference type="Google" id="ProtNLM"/>
    </source>
</evidence>
<dbReference type="RefSeq" id="WP_184048781.1">
    <property type="nucleotide sequence ID" value="NZ_JACIGK010000052.1"/>
</dbReference>
<dbReference type="AlphaFoldDB" id="A0A7W6RGH6"/>
<reference evidence="1 2" key="1">
    <citation type="submission" date="2020-08" db="EMBL/GenBank/DDBJ databases">
        <title>Genome sequencing of Purple Non-Sulfur Bacteria from various extreme environments.</title>
        <authorList>
            <person name="Mayer M."/>
        </authorList>
    </citation>
    <scope>NUCLEOTIDE SEQUENCE [LARGE SCALE GENOMIC DNA]</scope>
    <source>
        <strain evidence="1 2">JA131</strain>
    </source>
</reference>
<dbReference type="EMBL" id="JACIGK010000052">
    <property type="protein sequence ID" value="MBB4268134.1"/>
    <property type="molecule type" value="Genomic_DNA"/>
</dbReference>
<organism evidence="1 2">
    <name type="scientific">Roseospira visakhapatnamensis</name>
    <dbReference type="NCBI Taxonomy" id="390880"/>
    <lineage>
        <taxon>Bacteria</taxon>
        <taxon>Pseudomonadati</taxon>
        <taxon>Pseudomonadota</taxon>
        <taxon>Alphaproteobacteria</taxon>
        <taxon>Rhodospirillales</taxon>
        <taxon>Rhodospirillaceae</taxon>
        <taxon>Roseospira</taxon>
    </lineage>
</organism>
<keyword evidence="2" id="KW-1185">Reference proteome</keyword>
<proteinExistence type="predicted"/>
<protein>
    <recommendedName>
        <fullName evidence="3">Integrase</fullName>
    </recommendedName>
</protein>
<accession>A0A7W6RGH6</accession>
<evidence type="ECO:0000313" key="2">
    <source>
        <dbReference type="Proteomes" id="UP000554286"/>
    </source>
</evidence>
<comment type="caution">
    <text evidence="1">The sequence shown here is derived from an EMBL/GenBank/DDBJ whole genome shotgun (WGS) entry which is preliminary data.</text>
</comment>
<dbReference type="Proteomes" id="UP000554286">
    <property type="component" value="Unassembled WGS sequence"/>
</dbReference>